<accession>A0A1I1U9U2</accession>
<keyword evidence="3" id="KW-1185">Reference proteome</keyword>
<dbReference type="InterPro" id="IPR027417">
    <property type="entry name" value="P-loop_NTPase"/>
</dbReference>
<feature type="compositionally biased region" description="Polar residues" evidence="1">
    <location>
        <begin position="710"/>
        <end position="719"/>
    </location>
</feature>
<dbReference type="PANTHER" id="PTHR47691:SF3">
    <property type="entry name" value="HTH-TYPE TRANSCRIPTIONAL REGULATOR RV0890C-RELATED"/>
    <property type="match status" value="1"/>
</dbReference>
<dbReference type="PRINTS" id="PR00364">
    <property type="entry name" value="DISEASERSIST"/>
</dbReference>
<dbReference type="SMART" id="SM00028">
    <property type="entry name" value="TPR"/>
    <property type="match status" value="4"/>
</dbReference>
<feature type="compositionally biased region" description="Basic residues" evidence="1">
    <location>
        <begin position="1"/>
        <end position="10"/>
    </location>
</feature>
<dbReference type="Gene3D" id="3.40.50.300">
    <property type="entry name" value="P-loop containing nucleotide triphosphate hydrolases"/>
    <property type="match status" value="1"/>
</dbReference>
<dbReference type="SUPFAM" id="SSF48452">
    <property type="entry name" value="TPR-like"/>
    <property type="match status" value="1"/>
</dbReference>
<dbReference type="InterPro" id="IPR019734">
    <property type="entry name" value="TPR_rpt"/>
</dbReference>
<feature type="region of interest" description="Disordered" evidence="1">
    <location>
        <begin position="515"/>
        <end position="536"/>
    </location>
</feature>
<dbReference type="AlphaFoldDB" id="A0A1I1U9U2"/>
<gene>
    <name evidence="2" type="ORF">SAMN05421773_12363</name>
</gene>
<protein>
    <submittedName>
        <fullName evidence="2">NB-ARC domain-containing protein</fullName>
    </submittedName>
</protein>
<dbReference type="GO" id="GO:0043531">
    <property type="term" value="F:ADP binding"/>
    <property type="evidence" value="ECO:0007669"/>
    <property type="project" value="InterPro"/>
</dbReference>
<feature type="region of interest" description="Disordered" evidence="1">
    <location>
        <begin position="692"/>
        <end position="719"/>
    </location>
</feature>
<dbReference type="InterPro" id="IPR011990">
    <property type="entry name" value="TPR-like_helical_dom_sf"/>
</dbReference>
<proteinExistence type="predicted"/>
<dbReference type="Pfam" id="PF13424">
    <property type="entry name" value="TPR_12"/>
    <property type="match status" value="1"/>
</dbReference>
<dbReference type="Gene3D" id="1.25.40.10">
    <property type="entry name" value="Tetratricopeptide repeat domain"/>
    <property type="match status" value="1"/>
</dbReference>
<sequence>MHRTGPARRRAGAETDGGGPVFLGRSRELAALRADLERAGLDTLAGRPAPRCRVLLVAGRPGTGRTTLAERFAAECLAGGDYPDGMLRARLTDPGGLPVPTERTARDLLAALGTTAPAGAGEDELTETLRTALAGRRAVLLFDDVCSGEQLAGLLPDTRGCLALAVARGPLTGVPDVRPCMLGAIEQEAALSLLVRGAGRTRVTVDPRAAERLAEACAHLPAALVLAGGWLAAHPDAALADALRRLEDPADDDGLPEVTDPLGRAFRLAHSALPPPAARTLRLLALAPAGVADAHTAAALAGCSMDTARGTLRDLTLLGLVHAVPAAPPAATEESAGPLLALPGCLDPLLQTLLERKERPAEVQLARARLLERTVRQLTACRAVTEPSGSPARSWLSGLPATLRFASRAAAADWLETRLPSLLAAARLVVAEGELDTLARRLIAALTSALSAHRGTGAAAPELYRLHELVLGVADRQRLPRERAAALLNLGDLDVAGGRPHLALDRYRSALEALRPDGDRMPPGPPGAGAAGPPAAGLGAGRALESIAGTYAELGEWRRAADWYARALSTAQARRDLDAESRLHGRIGAVLARAGQWPEALRAWRAAASAHRRRGDPGAQARALAEAARVREYAGEPAEAMRLGLQALRIAERSGDGRLQGALRLRLADCAARLGRPAEAADHRAAAGRLLGGDGATGEGSASATGQLACETQKNVQPD</sequence>
<dbReference type="Proteomes" id="UP000199207">
    <property type="component" value="Unassembled WGS sequence"/>
</dbReference>
<feature type="region of interest" description="Disordered" evidence="1">
    <location>
        <begin position="1"/>
        <end position="22"/>
    </location>
</feature>
<evidence type="ECO:0000313" key="3">
    <source>
        <dbReference type="Proteomes" id="UP000199207"/>
    </source>
</evidence>
<reference evidence="2 3" key="1">
    <citation type="submission" date="2016-10" db="EMBL/GenBank/DDBJ databases">
        <authorList>
            <person name="de Groot N.N."/>
        </authorList>
    </citation>
    <scope>NUCLEOTIDE SEQUENCE [LARGE SCALE GENOMIC DNA]</scope>
    <source>
        <strain evidence="2 3">CGMCC 4.5739</strain>
    </source>
</reference>
<organism evidence="2 3">
    <name type="scientific">Streptomyces aidingensis</name>
    <dbReference type="NCBI Taxonomy" id="910347"/>
    <lineage>
        <taxon>Bacteria</taxon>
        <taxon>Bacillati</taxon>
        <taxon>Actinomycetota</taxon>
        <taxon>Actinomycetes</taxon>
        <taxon>Kitasatosporales</taxon>
        <taxon>Streptomycetaceae</taxon>
        <taxon>Streptomyces</taxon>
    </lineage>
</organism>
<dbReference type="STRING" id="910347.SAMN05421773_12363"/>
<evidence type="ECO:0000313" key="2">
    <source>
        <dbReference type="EMBL" id="SFD67612.1"/>
    </source>
</evidence>
<dbReference type="EMBL" id="FOLM01000023">
    <property type="protein sequence ID" value="SFD67612.1"/>
    <property type="molecule type" value="Genomic_DNA"/>
</dbReference>
<dbReference type="PANTHER" id="PTHR47691">
    <property type="entry name" value="REGULATOR-RELATED"/>
    <property type="match status" value="1"/>
</dbReference>
<name>A0A1I1U9U2_9ACTN</name>
<dbReference type="SUPFAM" id="SSF52540">
    <property type="entry name" value="P-loop containing nucleoside triphosphate hydrolases"/>
    <property type="match status" value="1"/>
</dbReference>
<evidence type="ECO:0000256" key="1">
    <source>
        <dbReference type="SAM" id="MobiDB-lite"/>
    </source>
</evidence>